<dbReference type="Proteomes" id="UP000637819">
    <property type="component" value="Chromosome"/>
</dbReference>
<accession>A0A8T8E3K1</accession>
<dbReference type="AlphaFoldDB" id="A0A8T8E3K1"/>
<dbReference type="EMBL" id="CP069188">
    <property type="protein sequence ID" value="QRV16072.1"/>
    <property type="molecule type" value="Genomic_DNA"/>
</dbReference>
<dbReference type="GeneID" id="62874263"/>
<keyword evidence="2" id="KW-1185">Reference proteome</keyword>
<protein>
    <submittedName>
        <fullName evidence="1">Uncharacterized protein</fullName>
    </submittedName>
</protein>
<evidence type="ECO:0000313" key="1">
    <source>
        <dbReference type="EMBL" id="QRV16072.1"/>
    </source>
</evidence>
<gene>
    <name evidence="1" type="ORF">JMJ58_04025</name>
</gene>
<dbReference type="KEGG" id="hsal:JMJ58_04025"/>
<reference evidence="1 2" key="1">
    <citation type="submission" date="2021-01" db="EMBL/GenBank/DDBJ databases">
        <title>Genome Sequence and Methylation Pattern of Haloterrigena salifodinae BOL5-1, An Extremely Halophilic Archaeon from a Bolivian Salt Mine.</title>
        <authorList>
            <person name="DasSarma P."/>
            <person name="Anton B.P."/>
            <person name="DasSarma S.L."/>
            <person name="von Ehrenheim H.A.L."/>
            <person name="Martinez F.L."/>
            <person name="Guzman D."/>
            <person name="Roberts R.J."/>
            <person name="DasSarma S."/>
        </authorList>
    </citation>
    <scope>NUCLEOTIDE SEQUENCE [LARGE SCALE GENOMIC DNA]</scope>
    <source>
        <strain evidence="1 2">BOL5-1</strain>
    </source>
</reference>
<name>A0A8T8E3K1_9EURY</name>
<sequence>MGCCSDNEDDEARLARRAVGRVEVLESLEGIGGPAGGDLVPVSRELPQENGDTDEFVEQVGGGILVGHR</sequence>
<proteinExistence type="predicted"/>
<evidence type="ECO:0000313" key="2">
    <source>
        <dbReference type="Proteomes" id="UP000637819"/>
    </source>
</evidence>
<dbReference type="RefSeq" id="WP_204748451.1">
    <property type="nucleotide sequence ID" value="NZ_CP069188.1"/>
</dbReference>
<organism evidence="1 2">
    <name type="scientific">Haloterrigena salifodinae</name>
    <dbReference type="NCBI Taxonomy" id="2675099"/>
    <lineage>
        <taxon>Archaea</taxon>
        <taxon>Methanobacteriati</taxon>
        <taxon>Methanobacteriota</taxon>
        <taxon>Stenosarchaea group</taxon>
        <taxon>Halobacteria</taxon>
        <taxon>Halobacteriales</taxon>
        <taxon>Natrialbaceae</taxon>
        <taxon>Haloterrigena</taxon>
    </lineage>
</organism>